<dbReference type="STRING" id="1210089.GCA_001613165_02920"/>
<keyword evidence="3" id="KW-1185">Reference proteome</keyword>
<name>A0A370GWS4_9NOCA</name>
<reference evidence="2 3" key="1">
    <citation type="submission" date="2018-07" db="EMBL/GenBank/DDBJ databases">
        <title>Genomic Encyclopedia of Type Strains, Phase IV (KMG-IV): sequencing the most valuable type-strain genomes for metagenomic binning, comparative biology and taxonomic classification.</title>
        <authorList>
            <person name="Goeker M."/>
        </authorList>
    </citation>
    <scope>NUCLEOTIDE SEQUENCE [LARGE SCALE GENOMIC DNA]</scope>
    <source>
        <strain evidence="2 3">DSM 44952</strain>
    </source>
</reference>
<comment type="caution">
    <text evidence="2">The sequence shown here is derived from an EMBL/GenBank/DDBJ whole genome shotgun (WGS) entry which is preliminary data.</text>
</comment>
<accession>A0A370GWS4</accession>
<dbReference type="AlphaFoldDB" id="A0A370GWS4"/>
<evidence type="ECO:0000313" key="3">
    <source>
        <dbReference type="Proteomes" id="UP000255355"/>
    </source>
</evidence>
<sequence>MSLVSRIVTNRYAEGTEAPASSPGVEQRQWARAVQPYARTSGSPPAQRGDSYRERLLKYFPMETSGPYLAASAAITGMTEAHTPARTIWLLVIFTAFGVGTIPLLLKQYPAALYRNRWLPIGFGLGAYVIWVYSLGALPEELGLFSPIGAVVLPILYGFGANFSPSPPR</sequence>
<gene>
    <name evidence="2" type="ORF">DFR68_111132</name>
</gene>
<proteinExistence type="predicted"/>
<keyword evidence="1" id="KW-0472">Membrane</keyword>
<keyword evidence="1" id="KW-0812">Transmembrane</keyword>
<feature type="transmembrane region" description="Helical" evidence="1">
    <location>
        <begin position="144"/>
        <end position="163"/>
    </location>
</feature>
<organism evidence="2 3">
    <name type="scientific">Nocardia mexicana</name>
    <dbReference type="NCBI Taxonomy" id="279262"/>
    <lineage>
        <taxon>Bacteria</taxon>
        <taxon>Bacillati</taxon>
        <taxon>Actinomycetota</taxon>
        <taxon>Actinomycetes</taxon>
        <taxon>Mycobacteriales</taxon>
        <taxon>Nocardiaceae</taxon>
        <taxon>Nocardia</taxon>
    </lineage>
</organism>
<evidence type="ECO:0000313" key="2">
    <source>
        <dbReference type="EMBL" id="RDI46373.1"/>
    </source>
</evidence>
<dbReference type="RefSeq" id="WP_068019610.1">
    <property type="nucleotide sequence ID" value="NZ_QQAZ01000011.1"/>
</dbReference>
<dbReference type="Proteomes" id="UP000255355">
    <property type="component" value="Unassembled WGS sequence"/>
</dbReference>
<evidence type="ECO:0000256" key="1">
    <source>
        <dbReference type="SAM" id="Phobius"/>
    </source>
</evidence>
<keyword evidence="1" id="KW-1133">Transmembrane helix</keyword>
<dbReference type="EMBL" id="QQAZ01000011">
    <property type="protein sequence ID" value="RDI46373.1"/>
    <property type="molecule type" value="Genomic_DNA"/>
</dbReference>
<dbReference type="OrthoDB" id="4556993at2"/>
<feature type="transmembrane region" description="Helical" evidence="1">
    <location>
        <begin position="118"/>
        <end position="138"/>
    </location>
</feature>
<feature type="transmembrane region" description="Helical" evidence="1">
    <location>
        <begin position="88"/>
        <end position="106"/>
    </location>
</feature>
<protein>
    <submittedName>
        <fullName evidence="2">Uncharacterized protein</fullName>
    </submittedName>
</protein>